<evidence type="ECO:0000313" key="2">
    <source>
        <dbReference type="EMBL" id="MDG3007465.1"/>
    </source>
</evidence>
<dbReference type="InterPro" id="IPR012902">
    <property type="entry name" value="N_methyl_site"/>
</dbReference>
<feature type="domain" description="DUF1559" evidence="1">
    <location>
        <begin position="35"/>
        <end position="314"/>
    </location>
</feature>
<dbReference type="PANTHER" id="PTHR30093">
    <property type="entry name" value="GENERAL SECRETION PATHWAY PROTEIN G"/>
    <property type="match status" value="1"/>
</dbReference>
<evidence type="ECO:0000259" key="1">
    <source>
        <dbReference type="Pfam" id="PF07596"/>
    </source>
</evidence>
<dbReference type="NCBIfam" id="TIGR02532">
    <property type="entry name" value="IV_pilin_GFxxxE"/>
    <property type="match status" value="1"/>
</dbReference>
<dbReference type="Gene3D" id="3.30.700.10">
    <property type="entry name" value="Glycoprotein, Type 4 Pilin"/>
    <property type="match status" value="1"/>
</dbReference>
<dbReference type="Proteomes" id="UP001216907">
    <property type="component" value="Unassembled WGS sequence"/>
</dbReference>
<dbReference type="InterPro" id="IPR027558">
    <property type="entry name" value="Pre_pil_HX9DG_C"/>
</dbReference>
<proteinExistence type="predicted"/>
<dbReference type="EMBL" id="JARRAG010000002">
    <property type="protein sequence ID" value="MDG3007465.1"/>
    <property type="molecule type" value="Genomic_DNA"/>
</dbReference>
<evidence type="ECO:0000313" key="3">
    <source>
        <dbReference type="Proteomes" id="UP001216907"/>
    </source>
</evidence>
<accession>A0ABT6FJ96</accession>
<dbReference type="Pfam" id="PF07596">
    <property type="entry name" value="SBP_bac_10"/>
    <property type="match status" value="1"/>
</dbReference>
<dbReference type="PROSITE" id="PS00409">
    <property type="entry name" value="PROKAR_NTER_METHYL"/>
    <property type="match status" value="1"/>
</dbReference>
<dbReference type="Pfam" id="PF07963">
    <property type="entry name" value="N_methyl"/>
    <property type="match status" value="1"/>
</dbReference>
<dbReference type="PANTHER" id="PTHR30093:SF2">
    <property type="entry name" value="TYPE II SECRETION SYSTEM PROTEIN H"/>
    <property type="match status" value="1"/>
</dbReference>
<reference evidence="2 3" key="1">
    <citation type="submission" date="2023-03" db="EMBL/GenBank/DDBJ databases">
        <title>Paludisphaera mucosa sp. nov. a novel planctomycete from northern fen.</title>
        <authorList>
            <person name="Ivanova A."/>
        </authorList>
    </citation>
    <scope>NUCLEOTIDE SEQUENCE [LARGE SCALE GENOMIC DNA]</scope>
    <source>
        <strain evidence="2 3">Pla2</strain>
    </source>
</reference>
<gene>
    <name evidence="2" type="ORF">PZE19_27190</name>
</gene>
<comment type="caution">
    <text evidence="2">The sequence shown here is derived from an EMBL/GenBank/DDBJ whole genome shotgun (WGS) entry which is preliminary data.</text>
</comment>
<dbReference type="RefSeq" id="WP_277863744.1">
    <property type="nucleotide sequence ID" value="NZ_JARRAG010000002.1"/>
</dbReference>
<dbReference type="InterPro" id="IPR011453">
    <property type="entry name" value="DUF1559"/>
</dbReference>
<protein>
    <submittedName>
        <fullName evidence="2">DUF1559 domain-containing protein</fullName>
    </submittedName>
</protein>
<sequence length="335" mass="35515">MIRFRRVRAGFTLIELLVVIAIIAVLISLLLPAVQAAREAARRAQCVNNLKQIGIAFHNFHDVNNNVPYSLRPSGLTTAPRVAAILTMLNYMEQTQIFNALNIGITWGDPSNATAVKTRINTLVCPSSPADASRLDGIPEVQPYSPTWSATVAAITDYSPIVGIDARLGGPPYNVFPAGATPPESLIVKNKKTRLADATDGLSNTIVFVESAGRPFAYRRGGKVFGSVPDHRVNAGGWARPASDVSLNGSTADGSVFPGPVVINAANGEDVFGQPFPHPYYVSEGTGGLFSFHTGGINVLLGDGSVRYIKDSVSLQTIAALVTRAGGEIVSADQY</sequence>
<keyword evidence="3" id="KW-1185">Reference proteome</keyword>
<dbReference type="SUPFAM" id="SSF54523">
    <property type="entry name" value="Pili subunits"/>
    <property type="match status" value="1"/>
</dbReference>
<dbReference type="NCBIfam" id="TIGR04294">
    <property type="entry name" value="pre_pil_HX9DG"/>
    <property type="match status" value="1"/>
</dbReference>
<name>A0ABT6FJ96_9BACT</name>
<organism evidence="2 3">
    <name type="scientific">Paludisphaera mucosa</name>
    <dbReference type="NCBI Taxonomy" id="3030827"/>
    <lineage>
        <taxon>Bacteria</taxon>
        <taxon>Pseudomonadati</taxon>
        <taxon>Planctomycetota</taxon>
        <taxon>Planctomycetia</taxon>
        <taxon>Isosphaerales</taxon>
        <taxon>Isosphaeraceae</taxon>
        <taxon>Paludisphaera</taxon>
    </lineage>
</organism>
<dbReference type="InterPro" id="IPR045584">
    <property type="entry name" value="Pilin-like"/>
</dbReference>